<dbReference type="OrthoDB" id="6431331at2759"/>
<keyword evidence="1" id="KW-0812">Transmembrane</keyword>
<protein>
    <submittedName>
        <fullName evidence="2">Uncharacterized protein</fullName>
    </submittedName>
</protein>
<evidence type="ECO:0000313" key="2">
    <source>
        <dbReference type="EMBL" id="EKG16028.1"/>
    </source>
</evidence>
<dbReference type="VEuPathDB" id="FungiDB:MPH_06722"/>
<gene>
    <name evidence="2" type="ORF">MPH_06722</name>
</gene>
<comment type="caution">
    <text evidence="2">The sequence shown here is derived from an EMBL/GenBank/DDBJ whole genome shotgun (WGS) entry which is preliminary data.</text>
</comment>
<dbReference type="InParanoid" id="K2RMZ2"/>
<keyword evidence="1" id="KW-1133">Transmembrane helix</keyword>
<feature type="transmembrane region" description="Helical" evidence="1">
    <location>
        <begin position="12"/>
        <end position="36"/>
    </location>
</feature>
<dbReference type="AlphaFoldDB" id="K2RMZ2"/>
<sequence length="238" mass="27142">MIGTSTREYIFIRACIFLLRAITPACISYCALRFLSPARLRAPVALELWAACETLFFFFFYIPRKQHLQAAAVHPPLASRKERRLLFDRCSSNIPDHARYLRGWFMGAPLSEIKRDNLNEFLAWAFFNTGHVNTIDPDELDEYIREIEKQLGREVEPGRGNARCVRLTIDKVDMSHRSLLWYMVSTKSALPQAAIDALNRLFRLSIFSLPSVCGTPTSTTTAFLSGSTFRCSHSVPMI</sequence>
<proteinExistence type="predicted"/>
<dbReference type="PANTHER" id="PTHR37471">
    <property type="entry name" value="UNNAMED PRODUCT"/>
    <property type="match status" value="1"/>
</dbReference>
<organism evidence="2 3">
    <name type="scientific">Macrophomina phaseolina (strain MS6)</name>
    <name type="common">Charcoal rot fungus</name>
    <dbReference type="NCBI Taxonomy" id="1126212"/>
    <lineage>
        <taxon>Eukaryota</taxon>
        <taxon>Fungi</taxon>
        <taxon>Dikarya</taxon>
        <taxon>Ascomycota</taxon>
        <taxon>Pezizomycotina</taxon>
        <taxon>Dothideomycetes</taxon>
        <taxon>Dothideomycetes incertae sedis</taxon>
        <taxon>Botryosphaeriales</taxon>
        <taxon>Botryosphaeriaceae</taxon>
        <taxon>Macrophomina</taxon>
    </lineage>
</organism>
<dbReference type="HOGENOM" id="CLU_101863_0_0_1"/>
<keyword evidence="1" id="KW-0472">Membrane</keyword>
<evidence type="ECO:0000313" key="3">
    <source>
        <dbReference type="Proteomes" id="UP000007129"/>
    </source>
</evidence>
<name>K2RMZ2_MACPH</name>
<reference evidence="2 3" key="1">
    <citation type="journal article" date="2012" name="BMC Genomics">
        <title>Tools to kill: Genome of one of the most destructive plant pathogenic fungi Macrophomina phaseolina.</title>
        <authorList>
            <person name="Islam M.S."/>
            <person name="Haque M.S."/>
            <person name="Islam M.M."/>
            <person name="Emdad E.M."/>
            <person name="Halim A."/>
            <person name="Hossen Q.M.M."/>
            <person name="Hossain M.Z."/>
            <person name="Ahmed B."/>
            <person name="Rahim S."/>
            <person name="Rahman M.S."/>
            <person name="Alam M.M."/>
            <person name="Hou S."/>
            <person name="Wan X."/>
            <person name="Saito J.A."/>
            <person name="Alam M."/>
        </authorList>
    </citation>
    <scope>NUCLEOTIDE SEQUENCE [LARGE SCALE GENOMIC DNA]</scope>
    <source>
        <strain evidence="2 3">MS6</strain>
    </source>
</reference>
<dbReference type="eggNOG" id="ENOG502QW6Q">
    <property type="taxonomic scope" value="Eukaryota"/>
</dbReference>
<accession>K2RMZ2</accession>
<dbReference type="PANTHER" id="PTHR37471:SF1">
    <property type="entry name" value="AB HYDROLASE-1 DOMAIN-CONTAINING PROTEIN"/>
    <property type="match status" value="1"/>
</dbReference>
<dbReference type="STRING" id="1126212.K2RMZ2"/>
<dbReference type="Proteomes" id="UP000007129">
    <property type="component" value="Unassembled WGS sequence"/>
</dbReference>
<dbReference type="EMBL" id="AHHD01000286">
    <property type="protein sequence ID" value="EKG16028.1"/>
    <property type="molecule type" value="Genomic_DNA"/>
</dbReference>
<evidence type="ECO:0000256" key="1">
    <source>
        <dbReference type="SAM" id="Phobius"/>
    </source>
</evidence>
<feature type="transmembrane region" description="Helical" evidence="1">
    <location>
        <begin position="42"/>
        <end position="62"/>
    </location>
</feature>